<dbReference type="SUPFAM" id="SSF55073">
    <property type="entry name" value="Nucleotide cyclase"/>
    <property type="match status" value="1"/>
</dbReference>
<name>A0A9X2KNL0_9SPHN</name>
<dbReference type="AlphaFoldDB" id="A0A9X2KNL0"/>
<dbReference type="SMART" id="SM00267">
    <property type="entry name" value="GGDEF"/>
    <property type="match status" value="1"/>
</dbReference>
<dbReference type="EC" id="2.7.7.65" evidence="1"/>
<evidence type="ECO:0000256" key="2">
    <source>
        <dbReference type="SAM" id="MobiDB-lite"/>
    </source>
</evidence>
<dbReference type="InterPro" id="IPR000160">
    <property type="entry name" value="GGDEF_dom"/>
</dbReference>
<dbReference type="Pfam" id="PF00990">
    <property type="entry name" value="GGDEF"/>
    <property type="match status" value="1"/>
</dbReference>
<dbReference type="PANTHER" id="PTHR45138">
    <property type="entry name" value="REGULATORY COMPONENTS OF SENSORY TRANSDUCTION SYSTEM"/>
    <property type="match status" value="1"/>
</dbReference>
<dbReference type="NCBIfam" id="TIGR00254">
    <property type="entry name" value="GGDEF"/>
    <property type="match status" value="1"/>
</dbReference>
<gene>
    <name evidence="4" type="ORF">M9979_02640</name>
</gene>
<feature type="domain" description="GGDEF" evidence="3">
    <location>
        <begin position="261"/>
        <end position="394"/>
    </location>
</feature>
<dbReference type="GO" id="GO:1902201">
    <property type="term" value="P:negative regulation of bacterial-type flagellum-dependent cell motility"/>
    <property type="evidence" value="ECO:0007669"/>
    <property type="project" value="TreeGrafter"/>
</dbReference>
<dbReference type="PROSITE" id="PS50887">
    <property type="entry name" value="GGDEF"/>
    <property type="match status" value="1"/>
</dbReference>
<feature type="region of interest" description="Disordered" evidence="2">
    <location>
        <begin position="1"/>
        <end position="20"/>
    </location>
</feature>
<dbReference type="Proteomes" id="UP001139486">
    <property type="component" value="Unassembled WGS sequence"/>
</dbReference>
<dbReference type="PANTHER" id="PTHR45138:SF24">
    <property type="entry name" value="DIGUANYLATE CYCLASE DGCC-RELATED"/>
    <property type="match status" value="1"/>
</dbReference>
<dbReference type="EMBL" id="JAMLDY010000003">
    <property type="protein sequence ID" value="MCP3733779.1"/>
    <property type="molecule type" value="Genomic_DNA"/>
</dbReference>
<evidence type="ECO:0000259" key="3">
    <source>
        <dbReference type="PROSITE" id="PS50887"/>
    </source>
</evidence>
<dbReference type="RefSeq" id="WP_254287792.1">
    <property type="nucleotide sequence ID" value="NZ_JAMLDY010000003.1"/>
</dbReference>
<organism evidence="4 5">
    <name type="scientific">Sphingomonas liriopis</name>
    <dbReference type="NCBI Taxonomy" id="2949094"/>
    <lineage>
        <taxon>Bacteria</taxon>
        <taxon>Pseudomonadati</taxon>
        <taxon>Pseudomonadota</taxon>
        <taxon>Alphaproteobacteria</taxon>
        <taxon>Sphingomonadales</taxon>
        <taxon>Sphingomonadaceae</taxon>
        <taxon>Sphingomonas</taxon>
    </lineage>
</organism>
<protein>
    <recommendedName>
        <fullName evidence="1">diguanylate cyclase</fullName>
        <ecNumber evidence="1">2.7.7.65</ecNumber>
    </recommendedName>
</protein>
<dbReference type="Gene3D" id="3.30.70.270">
    <property type="match status" value="1"/>
</dbReference>
<dbReference type="InterPro" id="IPR029787">
    <property type="entry name" value="Nucleotide_cyclase"/>
</dbReference>
<reference evidence="4" key="1">
    <citation type="submission" date="2022-05" db="EMBL/GenBank/DDBJ databases">
        <title>Sphingomonas sp. strain RP10 Genome sequencing and assembly.</title>
        <authorList>
            <person name="Kim I."/>
        </authorList>
    </citation>
    <scope>NUCLEOTIDE SEQUENCE</scope>
    <source>
        <strain evidence="4">RP10</strain>
    </source>
</reference>
<sequence length="397" mass="42722">MTTPSYDGERHAPGGTRSGQGMVATVASLAAPSRFARLSSWLGSGAGHTAERAMPLRTPAAEARRDAARRLFAQIGEFLATHDLSPTTENFRIARCYVLGEDHLLTRAIDRQLLEHGRLDPAFVDRLVACDTADALDAGRIATMADTLAARLAESERVIRQGHASTRDYESALTAEAGALRRDPGGTLERLIDLTATAVARTQQLADRLEETHRETASLRTHLQEARRAADEDHLTGLPNRRCFDTRLHAMETATAAENAAPCCVAICDIDDFKAINDRHGHDTGDRVLKLIAAQLVRDLGRGVLVARHGGEEFACLFEALGPQDAIDRLDAARQNLAARILVNQVSGEGIGSLTFSAGVAPLCGDPGAAMRAADEALYLAKRRGKNRVVLSDQADD</sequence>
<dbReference type="InterPro" id="IPR043128">
    <property type="entry name" value="Rev_trsase/Diguanyl_cyclase"/>
</dbReference>
<dbReference type="InterPro" id="IPR050469">
    <property type="entry name" value="Diguanylate_Cyclase"/>
</dbReference>
<dbReference type="CDD" id="cd01949">
    <property type="entry name" value="GGDEF"/>
    <property type="match status" value="1"/>
</dbReference>
<accession>A0A9X2KNL0</accession>
<dbReference type="GO" id="GO:0052621">
    <property type="term" value="F:diguanylate cyclase activity"/>
    <property type="evidence" value="ECO:0007669"/>
    <property type="project" value="UniProtKB-EC"/>
</dbReference>
<dbReference type="GO" id="GO:0005886">
    <property type="term" value="C:plasma membrane"/>
    <property type="evidence" value="ECO:0007669"/>
    <property type="project" value="TreeGrafter"/>
</dbReference>
<dbReference type="GO" id="GO:0043709">
    <property type="term" value="P:cell adhesion involved in single-species biofilm formation"/>
    <property type="evidence" value="ECO:0007669"/>
    <property type="project" value="TreeGrafter"/>
</dbReference>
<evidence type="ECO:0000256" key="1">
    <source>
        <dbReference type="ARBA" id="ARBA00012528"/>
    </source>
</evidence>
<keyword evidence="5" id="KW-1185">Reference proteome</keyword>
<comment type="caution">
    <text evidence="4">The sequence shown here is derived from an EMBL/GenBank/DDBJ whole genome shotgun (WGS) entry which is preliminary data.</text>
</comment>
<evidence type="ECO:0000313" key="4">
    <source>
        <dbReference type="EMBL" id="MCP3733779.1"/>
    </source>
</evidence>
<evidence type="ECO:0000313" key="5">
    <source>
        <dbReference type="Proteomes" id="UP001139486"/>
    </source>
</evidence>
<proteinExistence type="predicted"/>